<reference evidence="2 3" key="1">
    <citation type="submission" date="2016-06" db="EMBL/GenBank/DDBJ databases">
        <title>Complete genome sequence of Streptomyces griseochromogenes ATCC 14511, the Blasticidin S producer.</title>
        <authorList>
            <person name="Wu L."/>
        </authorList>
    </citation>
    <scope>NUCLEOTIDE SEQUENCE [LARGE SCALE GENOMIC DNA]</scope>
    <source>
        <strain evidence="2 3">ATCC 14511</strain>
    </source>
</reference>
<organism evidence="2 3">
    <name type="scientific">Streptomyces griseochromogenes</name>
    <dbReference type="NCBI Taxonomy" id="68214"/>
    <lineage>
        <taxon>Bacteria</taxon>
        <taxon>Bacillati</taxon>
        <taxon>Actinomycetota</taxon>
        <taxon>Actinomycetes</taxon>
        <taxon>Kitasatosporales</taxon>
        <taxon>Streptomycetaceae</taxon>
        <taxon>Streptomyces</taxon>
    </lineage>
</organism>
<evidence type="ECO:0000313" key="3">
    <source>
        <dbReference type="Proteomes" id="UP000092659"/>
    </source>
</evidence>
<dbReference type="KEGG" id="sgs:AVL59_26470"/>
<keyword evidence="1" id="KW-1133">Transmembrane helix</keyword>
<dbReference type="AlphaFoldDB" id="A0A1B1BDA0"/>
<sequence>MKRCERAGSARSARSVVSGRQVLIAQALLVSGLALALFMRELPGVVRELRIYRMTGGVRANRRYP</sequence>
<evidence type="ECO:0000256" key="1">
    <source>
        <dbReference type="SAM" id="Phobius"/>
    </source>
</evidence>
<feature type="transmembrane region" description="Helical" evidence="1">
    <location>
        <begin position="21"/>
        <end position="39"/>
    </location>
</feature>
<dbReference type="STRING" id="68214.AVL59_26470"/>
<accession>A0A1B1BDA0</accession>
<keyword evidence="1" id="KW-0812">Transmembrane</keyword>
<gene>
    <name evidence="2" type="ORF">AVL59_26470</name>
</gene>
<dbReference type="Proteomes" id="UP000092659">
    <property type="component" value="Chromosome"/>
</dbReference>
<protein>
    <submittedName>
        <fullName evidence="2">Uncharacterized protein</fullName>
    </submittedName>
</protein>
<keyword evidence="1" id="KW-0472">Membrane</keyword>
<evidence type="ECO:0000313" key="2">
    <source>
        <dbReference type="EMBL" id="ANP56794.1"/>
    </source>
</evidence>
<dbReference type="EMBL" id="CP016279">
    <property type="protein sequence ID" value="ANP56794.1"/>
    <property type="molecule type" value="Genomic_DNA"/>
</dbReference>
<proteinExistence type="predicted"/>
<name>A0A1B1BDA0_9ACTN</name>